<reference evidence="1 2" key="1">
    <citation type="journal article" date="2020" name="Sci. Rep.">
        <title>A novel cyanobacterial geosmin producer, revising GeoA distribution and dispersion patterns in Bacteria.</title>
        <authorList>
            <person name="Churro C."/>
            <person name="Semedo-Aguiar A.P."/>
            <person name="Silva A.D."/>
            <person name="Pereira-Leal J.B."/>
            <person name="Leite R.B."/>
        </authorList>
    </citation>
    <scope>NUCLEOTIDE SEQUENCE [LARGE SCALE GENOMIC DNA]</scope>
    <source>
        <strain evidence="1 2">IPMA8</strain>
    </source>
</reference>
<comment type="caution">
    <text evidence="1">The sequence shown here is derived from an EMBL/GenBank/DDBJ whole genome shotgun (WGS) entry which is preliminary data.</text>
</comment>
<accession>A0ABX2CZ99</accession>
<sequence>MSDVAEAFLETAMEKQVYPKMNPKIVPQVFLGMFAVAPFSQNTIMEPNASRQQMQEMAEGLADIFRNWVLQEDE</sequence>
<gene>
    <name evidence="1" type="ORF">E5S67_03366</name>
</gene>
<evidence type="ECO:0008006" key="3">
    <source>
        <dbReference type="Google" id="ProtNLM"/>
    </source>
</evidence>
<evidence type="ECO:0000313" key="1">
    <source>
        <dbReference type="EMBL" id="NQE35631.1"/>
    </source>
</evidence>
<name>A0ABX2CZ99_9CYAN</name>
<dbReference type="Proteomes" id="UP000702425">
    <property type="component" value="Unassembled WGS sequence"/>
</dbReference>
<evidence type="ECO:0000313" key="2">
    <source>
        <dbReference type="Proteomes" id="UP000702425"/>
    </source>
</evidence>
<organism evidence="1 2">
    <name type="scientific">Microcoleus asticus IPMA8</name>
    <dbReference type="NCBI Taxonomy" id="2563858"/>
    <lineage>
        <taxon>Bacteria</taxon>
        <taxon>Bacillati</taxon>
        <taxon>Cyanobacteriota</taxon>
        <taxon>Cyanophyceae</taxon>
        <taxon>Oscillatoriophycideae</taxon>
        <taxon>Oscillatoriales</taxon>
        <taxon>Microcoleaceae</taxon>
        <taxon>Microcoleus</taxon>
        <taxon>Microcoleus asticus</taxon>
    </lineage>
</organism>
<dbReference type="EMBL" id="SRRZ01000060">
    <property type="protein sequence ID" value="NQE35631.1"/>
    <property type="molecule type" value="Genomic_DNA"/>
</dbReference>
<keyword evidence="2" id="KW-1185">Reference proteome</keyword>
<protein>
    <recommendedName>
        <fullName evidence="3">Transcriptional regulator TetR C-terminal Proteobacteria type domain-containing protein</fullName>
    </recommendedName>
</protein>
<proteinExistence type="predicted"/>